<keyword evidence="7" id="KW-0479">Metal-binding</keyword>
<evidence type="ECO:0000256" key="12">
    <source>
        <dbReference type="ARBA" id="ARBA00022989"/>
    </source>
</evidence>
<keyword evidence="6" id="KW-0812">Transmembrane</keyword>
<evidence type="ECO:0000313" key="22">
    <source>
        <dbReference type="RefSeq" id="XP_018322284.1"/>
    </source>
</evidence>
<dbReference type="InterPro" id="IPR001841">
    <property type="entry name" value="Znf_RING"/>
</dbReference>
<comment type="similarity">
    <text evidence="3">Belongs to the pex2/pex10/pex12 family.</text>
</comment>
<keyword evidence="4" id="KW-0813">Transport</keyword>
<evidence type="ECO:0000256" key="10">
    <source>
        <dbReference type="ARBA" id="ARBA00022833"/>
    </source>
</evidence>
<dbReference type="EC" id="2.3.2.36" evidence="17"/>
<sequence length="274" mass="31713">MSHNKLLRVTQLDAVYLNNELTNIFLKQMQTCLRYLPVGLHINYHNEINHLVKLLLSSYSLFSHDCTFGQKMLLIKYSNATPLKKCLYVLLSSLDYVRDKIEDTGRNSSIIKCSKHACSVIKILSFINLCLFIKYGRYPQLVERILGLEQVYSRNVIRRQFGSKYLARELLWNGFIEVLVCVLPLINYHKIMRISRSFITFHKDKRGGEDFNVQFTISTKCAFCGEIPILPHHMDCSHVFCYVCLKGNLQADSGFECPKCGHKNSKEICKKVVM</sequence>
<dbReference type="GO" id="GO:0008270">
    <property type="term" value="F:zinc ion binding"/>
    <property type="evidence" value="ECO:0007669"/>
    <property type="project" value="UniProtKB-KW"/>
</dbReference>
<keyword evidence="9" id="KW-0833">Ubl conjugation pathway</keyword>
<comment type="pathway">
    <text evidence="2">Protein modification; protein ubiquitination.</text>
</comment>
<evidence type="ECO:0000256" key="6">
    <source>
        <dbReference type="ARBA" id="ARBA00022692"/>
    </source>
</evidence>
<comment type="catalytic activity">
    <reaction evidence="16">
        <text>[E2 ubiquitin-conjugating enzyme]-S-ubiquitinyl-L-cysteine + [acceptor protein]-L-cysteine = [E2 ubiquitin-conjugating enzyme]-L-cysteine + [acceptor protein]-S-ubiquitinyl-L-cysteine.</text>
        <dbReference type="EC" id="2.3.2.36"/>
    </reaction>
</comment>
<evidence type="ECO:0000256" key="17">
    <source>
        <dbReference type="ARBA" id="ARBA00034523"/>
    </source>
</evidence>
<evidence type="ECO:0000256" key="9">
    <source>
        <dbReference type="ARBA" id="ARBA00022786"/>
    </source>
</evidence>
<dbReference type="PROSITE" id="PS00518">
    <property type="entry name" value="ZF_RING_1"/>
    <property type="match status" value="1"/>
</dbReference>
<dbReference type="FunCoup" id="A0A1W4WEB8">
    <property type="interactions" value="1087"/>
</dbReference>
<dbReference type="GO" id="GO:0005634">
    <property type="term" value="C:nucleus"/>
    <property type="evidence" value="ECO:0007669"/>
    <property type="project" value="UniProtKB-ARBA"/>
</dbReference>
<keyword evidence="5" id="KW-0808">Transferase</keyword>
<dbReference type="InterPro" id="IPR025654">
    <property type="entry name" value="PEX2/10"/>
</dbReference>
<dbReference type="KEGG" id="apln:108735001"/>
<evidence type="ECO:0000256" key="16">
    <source>
        <dbReference type="ARBA" id="ARBA00034438"/>
    </source>
</evidence>
<accession>A0A1W4WEB8</accession>
<dbReference type="InterPro" id="IPR013083">
    <property type="entry name" value="Znf_RING/FYVE/PHD"/>
</dbReference>
<dbReference type="PROSITE" id="PS50089">
    <property type="entry name" value="ZF_RING_2"/>
    <property type="match status" value="1"/>
</dbReference>
<dbReference type="Pfam" id="PF04757">
    <property type="entry name" value="Pex2_Pex12"/>
    <property type="match status" value="1"/>
</dbReference>
<dbReference type="PANTHER" id="PTHR48178:SF1">
    <property type="entry name" value="PEROXISOME BIOGENESIS FACTOR 2"/>
    <property type="match status" value="1"/>
</dbReference>
<evidence type="ECO:0000256" key="2">
    <source>
        <dbReference type="ARBA" id="ARBA00004906"/>
    </source>
</evidence>
<keyword evidence="21" id="KW-1185">Reference proteome</keyword>
<keyword evidence="13" id="KW-0472">Membrane</keyword>
<evidence type="ECO:0000256" key="15">
    <source>
        <dbReference type="ARBA" id="ARBA00032511"/>
    </source>
</evidence>
<evidence type="ECO:0000256" key="18">
    <source>
        <dbReference type="ARBA" id="ARBA00034543"/>
    </source>
</evidence>
<keyword evidence="14" id="KW-0576">Peroxisome</keyword>
<evidence type="ECO:0000256" key="1">
    <source>
        <dbReference type="ARBA" id="ARBA00004585"/>
    </source>
</evidence>
<dbReference type="SMART" id="SM00184">
    <property type="entry name" value="RING"/>
    <property type="match status" value="1"/>
</dbReference>
<evidence type="ECO:0000256" key="11">
    <source>
        <dbReference type="ARBA" id="ARBA00022927"/>
    </source>
</evidence>
<reference evidence="22" key="1">
    <citation type="submission" date="2025-08" db="UniProtKB">
        <authorList>
            <consortium name="RefSeq"/>
        </authorList>
    </citation>
    <scope>IDENTIFICATION</scope>
    <source>
        <tissue evidence="22">Entire body</tissue>
    </source>
</reference>
<dbReference type="PANTHER" id="PTHR48178">
    <property type="entry name" value="PEROXISOME BIOGENESIS FACTOR 2"/>
    <property type="match status" value="1"/>
</dbReference>
<keyword evidence="8 19" id="KW-0863">Zinc-finger</keyword>
<evidence type="ECO:0000259" key="20">
    <source>
        <dbReference type="PROSITE" id="PS50089"/>
    </source>
</evidence>
<dbReference type="SUPFAM" id="SSF57850">
    <property type="entry name" value="RING/U-box"/>
    <property type="match status" value="1"/>
</dbReference>
<dbReference type="Proteomes" id="UP000192223">
    <property type="component" value="Unplaced"/>
</dbReference>
<dbReference type="STRING" id="224129.A0A1W4WEB8"/>
<keyword evidence="12" id="KW-1133">Transmembrane helix</keyword>
<evidence type="ECO:0000256" key="3">
    <source>
        <dbReference type="ARBA" id="ARBA00008704"/>
    </source>
</evidence>
<evidence type="ECO:0000313" key="21">
    <source>
        <dbReference type="Proteomes" id="UP000192223"/>
    </source>
</evidence>
<dbReference type="Gene3D" id="3.30.40.10">
    <property type="entry name" value="Zinc/RING finger domain, C3HC4 (zinc finger)"/>
    <property type="match status" value="1"/>
</dbReference>
<keyword evidence="10" id="KW-0862">Zinc</keyword>
<evidence type="ECO:0000256" key="7">
    <source>
        <dbReference type="ARBA" id="ARBA00022723"/>
    </source>
</evidence>
<dbReference type="InterPro" id="IPR006845">
    <property type="entry name" value="Pex_N"/>
</dbReference>
<dbReference type="GO" id="GO:0005778">
    <property type="term" value="C:peroxisomal membrane"/>
    <property type="evidence" value="ECO:0007669"/>
    <property type="project" value="UniProtKB-SubCell"/>
</dbReference>
<dbReference type="OrthoDB" id="1701437at2759"/>
<keyword evidence="11" id="KW-0653">Protein transport</keyword>
<dbReference type="Pfam" id="PF00097">
    <property type="entry name" value="zf-C3HC4"/>
    <property type="match status" value="1"/>
</dbReference>
<dbReference type="InParanoid" id="A0A1W4WEB8"/>
<evidence type="ECO:0000256" key="19">
    <source>
        <dbReference type="PROSITE-ProRule" id="PRU00175"/>
    </source>
</evidence>
<feature type="domain" description="RING-type" evidence="20">
    <location>
        <begin position="221"/>
        <end position="260"/>
    </location>
</feature>
<evidence type="ECO:0000256" key="8">
    <source>
        <dbReference type="ARBA" id="ARBA00022771"/>
    </source>
</evidence>
<dbReference type="InterPro" id="IPR017907">
    <property type="entry name" value="Znf_RING_CS"/>
</dbReference>
<comment type="subcellular location">
    <subcellularLocation>
        <location evidence="1">Peroxisome membrane</location>
        <topology evidence="1">Multi-pass membrane protein</topology>
    </subcellularLocation>
</comment>
<dbReference type="CDD" id="cd16526">
    <property type="entry name" value="RING-HC_PEX2"/>
    <property type="match status" value="1"/>
</dbReference>
<evidence type="ECO:0000256" key="14">
    <source>
        <dbReference type="ARBA" id="ARBA00023140"/>
    </source>
</evidence>
<dbReference type="InterPro" id="IPR018957">
    <property type="entry name" value="Znf_C3HC4_RING-type"/>
</dbReference>
<gene>
    <name evidence="22" type="primary">LOC108735001</name>
</gene>
<dbReference type="GO" id="GO:0016558">
    <property type="term" value="P:protein import into peroxisome matrix"/>
    <property type="evidence" value="ECO:0007669"/>
    <property type="project" value="InterPro"/>
</dbReference>
<evidence type="ECO:0000256" key="4">
    <source>
        <dbReference type="ARBA" id="ARBA00022448"/>
    </source>
</evidence>
<organism evidence="21 22">
    <name type="scientific">Agrilus planipennis</name>
    <name type="common">Emerald ash borer</name>
    <name type="synonym">Agrilus marcopoli</name>
    <dbReference type="NCBI Taxonomy" id="224129"/>
    <lineage>
        <taxon>Eukaryota</taxon>
        <taxon>Metazoa</taxon>
        <taxon>Ecdysozoa</taxon>
        <taxon>Arthropoda</taxon>
        <taxon>Hexapoda</taxon>
        <taxon>Insecta</taxon>
        <taxon>Pterygota</taxon>
        <taxon>Neoptera</taxon>
        <taxon>Endopterygota</taxon>
        <taxon>Coleoptera</taxon>
        <taxon>Polyphaga</taxon>
        <taxon>Elateriformia</taxon>
        <taxon>Buprestoidea</taxon>
        <taxon>Buprestidae</taxon>
        <taxon>Agrilinae</taxon>
        <taxon>Agrilus</taxon>
    </lineage>
</organism>
<evidence type="ECO:0000256" key="5">
    <source>
        <dbReference type="ARBA" id="ARBA00022679"/>
    </source>
</evidence>
<dbReference type="GO" id="GO:0061630">
    <property type="term" value="F:ubiquitin protein ligase activity"/>
    <property type="evidence" value="ECO:0007669"/>
    <property type="project" value="UniProtKB-EC"/>
</dbReference>
<dbReference type="InterPro" id="IPR045859">
    <property type="entry name" value="RING-HC_PEX2"/>
</dbReference>
<dbReference type="GeneID" id="108735001"/>
<name>A0A1W4WEB8_AGRPL</name>
<proteinExistence type="inferred from homology"/>
<dbReference type="RefSeq" id="XP_018322284.1">
    <property type="nucleotide sequence ID" value="XM_018466782.1"/>
</dbReference>
<evidence type="ECO:0000256" key="13">
    <source>
        <dbReference type="ARBA" id="ARBA00023136"/>
    </source>
</evidence>
<protein>
    <recommendedName>
        <fullName evidence="18">Peroxisome biogenesis factor 2</fullName>
        <ecNumber evidence="17">2.3.2.36</ecNumber>
    </recommendedName>
    <alternativeName>
        <fullName evidence="15">Peroxin-2</fullName>
    </alternativeName>
</protein>
<dbReference type="AlphaFoldDB" id="A0A1W4WEB8"/>